<accession>A0A067PVN5</accession>
<feature type="region of interest" description="Disordered" evidence="1">
    <location>
        <begin position="578"/>
        <end position="601"/>
    </location>
</feature>
<feature type="region of interest" description="Disordered" evidence="1">
    <location>
        <begin position="108"/>
        <end position="129"/>
    </location>
</feature>
<reference evidence="3" key="1">
    <citation type="journal article" date="2014" name="Proc. Natl. Acad. Sci. U.S.A.">
        <title>Extensive sampling of basidiomycete genomes demonstrates inadequacy of the white-rot/brown-rot paradigm for wood decay fungi.</title>
        <authorList>
            <person name="Riley R."/>
            <person name="Salamov A.A."/>
            <person name="Brown D.W."/>
            <person name="Nagy L.G."/>
            <person name="Floudas D."/>
            <person name="Held B.W."/>
            <person name="Levasseur A."/>
            <person name="Lombard V."/>
            <person name="Morin E."/>
            <person name="Otillar R."/>
            <person name="Lindquist E.A."/>
            <person name="Sun H."/>
            <person name="LaButti K.M."/>
            <person name="Schmutz J."/>
            <person name="Jabbour D."/>
            <person name="Luo H."/>
            <person name="Baker S.E."/>
            <person name="Pisabarro A.G."/>
            <person name="Walton J.D."/>
            <person name="Blanchette R.A."/>
            <person name="Henrissat B."/>
            <person name="Martin F."/>
            <person name="Cullen D."/>
            <person name="Hibbett D.S."/>
            <person name="Grigoriev I.V."/>
        </authorList>
    </citation>
    <scope>NUCLEOTIDE SEQUENCE [LARGE SCALE GENOMIC DNA]</scope>
    <source>
        <strain evidence="3">MUCL 33604</strain>
    </source>
</reference>
<proteinExistence type="predicted"/>
<dbReference type="EMBL" id="KL197725">
    <property type="protein sequence ID" value="KDQ55342.1"/>
    <property type="molecule type" value="Genomic_DNA"/>
</dbReference>
<organism evidence="2 3">
    <name type="scientific">Jaapia argillacea MUCL 33604</name>
    <dbReference type="NCBI Taxonomy" id="933084"/>
    <lineage>
        <taxon>Eukaryota</taxon>
        <taxon>Fungi</taxon>
        <taxon>Dikarya</taxon>
        <taxon>Basidiomycota</taxon>
        <taxon>Agaricomycotina</taxon>
        <taxon>Agaricomycetes</taxon>
        <taxon>Agaricomycetidae</taxon>
        <taxon>Jaapiales</taxon>
        <taxon>Jaapiaceae</taxon>
        <taxon>Jaapia</taxon>
    </lineage>
</organism>
<feature type="compositionally biased region" description="Low complexity" evidence="1">
    <location>
        <begin position="245"/>
        <end position="254"/>
    </location>
</feature>
<dbReference type="HOGENOM" id="CLU_388331_0_0_1"/>
<keyword evidence="3" id="KW-1185">Reference proteome</keyword>
<protein>
    <submittedName>
        <fullName evidence="2">Uncharacterized protein</fullName>
    </submittedName>
</protein>
<sequence length="711" mass="75704">MTDLDEEFASAVRRARDARPGLRFGLSLVAGANVDGSLVTISSGPRLSGDVRVTPPPSLRSRSKSRSRAMSSIGGSELSDEGFFTAGSRTSSDSWASSFFLTLSYTDSREPTTSTDRTVTGLGITSGSGTNIVPSTLSYRCTDSASFLGDSHTGSGPQTSDTYTPTSPSRSTATRSRRLSGRASSRTFSSGYSYPSIEDESSDKENTDDYTHSGTRSTGGWTTGSSPRTELPTEEEEDRTPPPSSLGSPPTIPSSLDYAMAEVCSTEYETAEVCSTEFSMAEVCTERMTEFSTADVCTERETEFSTAEVCSTEPKTEYDTAKCVCVPVPSVTEEEVEESVEEEEVEHVLEDQRPEEPEEPTPVVVVPEEDHANEEESEEAEVTSIMSPPSEIAIIPSTLETESEIYPKEVPLPPSTYSPSIPSTELLSLEILEPSSMSSPSEITISSPEESTQVSVISPSPSMPIASIPSSPMTLSMSIQTESSITPTPTKRTPSVVSSSLSVSQPTPATPSIRESLWASESDKSYESSVLQASPSIRSLAVPEGMDTSYDTSFLRPSGSIISTEVLGRLTPITEVPSSIMPSSPTSITATPNSVSTPTSVVTPTLTRQSSVTVTRTPPSVSTASSISMRSSVFDARLLYDYEISEPSELSLLSTHRSPPSPVWRAFSLAMVPLPCSPAPSTSSVSIGGPAMPSPIVVPSPCPWCSFQGFR</sequence>
<feature type="compositionally biased region" description="Basic and acidic residues" evidence="1">
    <location>
        <begin position="346"/>
        <end position="355"/>
    </location>
</feature>
<evidence type="ECO:0000313" key="2">
    <source>
        <dbReference type="EMBL" id="KDQ55342.1"/>
    </source>
</evidence>
<evidence type="ECO:0000313" key="3">
    <source>
        <dbReference type="Proteomes" id="UP000027265"/>
    </source>
</evidence>
<feature type="compositionally biased region" description="Acidic residues" evidence="1">
    <location>
        <begin position="334"/>
        <end position="345"/>
    </location>
</feature>
<feature type="compositionally biased region" description="Acidic residues" evidence="1">
    <location>
        <begin position="371"/>
        <end position="381"/>
    </location>
</feature>
<feature type="region of interest" description="Disordered" evidence="1">
    <location>
        <begin position="148"/>
        <end position="254"/>
    </location>
</feature>
<feature type="compositionally biased region" description="Low complexity" evidence="1">
    <location>
        <begin position="213"/>
        <end position="230"/>
    </location>
</feature>
<feature type="region of interest" description="Disordered" evidence="1">
    <location>
        <begin position="334"/>
        <end position="390"/>
    </location>
</feature>
<dbReference type="STRING" id="933084.A0A067PVN5"/>
<evidence type="ECO:0000256" key="1">
    <source>
        <dbReference type="SAM" id="MobiDB-lite"/>
    </source>
</evidence>
<dbReference type="AlphaFoldDB" id="A0A067PVN5"/>
<feature type="compositionally biased region" description="Low complexity" evidence="1">
    <location>
        <begin position="495"/>
        <end position="504"/>
    </location>
</feature>
<name>A0A067PVN5_9AGAM</name>
<feature type="region of interest" description="Disordered" evidence="1">
    <location>
        <begin position="45"/>
        <end position="74"/>
    </location>
</feature>
<feature type="region of interest" description="Disordered" evidence="1">
    <location>
        <begin position="435"/>
        <end position="464"/>
    </location>
</feature>
<dbReference type="Proteomes" id="UP000027265">
    <property type="component" value="Unassembled WGS sequence"/>
</dbReference>
<feature type="compositionally biased region" description="Polar residues" evidence="1">
    <location>
        <begin position="480"/>
        <end position="493"/>
    </location>
</feature>
<gene>
    <name evidence="2" type="ORF">JAAARDRAFT_195742</name>
</gene>
<feature type="region of interest" description="Disordered" evidence="1">
    <location>
        <begin position="480"/>
        <end position="521"/>
    </location>
</feature>
<dbReference type="InParanoid" id="A0A067PVN5"/>
<dbReference type="OrthoDB" id="2507336at2759"/>
<feature type="compositionally biased region" description="Low complexity" evidence="1">
    <location>
        <begin position="159"/>
        <end position="174"/>
    </location>
</feature>